<evidence type="ECO:0000313" key="1">
    <source>
        <dbReference type="EMBL" id="MFI7586549.1"/>
    </source>
</evidence>
<organism evidence="1 2">
    <name type="scientific">Spongisporangium articulatum</name>
    <dbReference type="NCBI Taxonomy" id="3362603"/>
    <lineage>
        <taxon>Bacteria</taxon>
        <taxon>Bacillati</taxon>
        <taxon>Actinomycetota</taxon>
        <taxon>Actinomycetes</taxon>
        <taxon>Kineosporiales</taxon>
        <taxon>Kineosporiaceae</taxon>
        <taxon>Spongisporangium</taxon>
    </lineage>
</organism>
<evidence type="ECO:0000313" key="2">
    <source>
        <dbReference type="Proteomes" id="UP001612915"/>
    </source>
</evidence>
<dbReference type="EMBL" id="JBITLV010000001">
    <property type="protein sequence ID" value="MFI7586549.1"/>
    <property type="molecule type" value="Genomic_DNA"/>
</dbReference>
<dbReference type="RefSeq" id="WP_398276386.1">
    <property type="nucleotide sequence ID" value="NZ_JBITLV010000001.1"/>
</dbReference>
<accession>A0ABW8AJL3</accession>
<comment type="caution">
    <text evidence="1">The sequence shown here is derived from an EMBL/GenBank/DDBJ whole genome shotgun (WGS) entry which is preliminary data.</text>
</comment>
<name>A0ABW8AJL3_9ACTN</name>
<protein>
    <submittedName>
        <fullName evidence="1">Uncharacterized protein</fullName>
    </submittedName>
</protein>
<keyword evidence="2" id="KW-1185">Reference proteome</keyword>
<sequence length="66" mass="7343">MGRLQRINEVLLKILGPADVFYGREKPHVPAPKAELIDGGYEVRVTNGRQYIVARTGERNVAASDH</sequence>
<gene>
    <name evidence="1" type="ORF">ACIB24_05685</name>
</gene>
<reference evidence="1 2" key="1">
    <citation type="submission" date="2024-10" db="EMBL/GenBank/DDBJ databases">
        <title>The Natural Products Discovery Center: Release of the First 8490 Sequenced Strains for Exploring Actinobacteria Biosynthetic Diversity.</title>
        <authorList>
            <person name="Kalkreuter E."/>
            <person name="Kautsar S.A."/>
            <person name="Yang D."/>
            <person name="Bader C.D."/>
            <person name="Teijaro C.N."/>
            <person name="Fluegel L."/>
            <person name="Davis C.M."/>
            <person name="Simpson J.R."/>
            <person name="Lauterbach L."/>
            <person name="Steele A.D."/>
            <person name="Gui C."/>
            <person name="Meng S."/>
            <person name="Li G."/>
            <person name="Viehrig K."/>
            <person name="Ye F."/>
            <person name="Su P."/>
            <person name="Kiefer A.F."/>
            <person name="Nichols A."/>
            <person name="Cepeda A.J."/>
            <person name="Yan W."/>
            <person name="Fan B."/>
            <person name="Jiang Y."/>
            <person name="Adhikari A."/>
            <person name="Zheng C.-J."/>
            <person name="Schuster L."/>
            <person name="Cowan T.M."/>
            <person name="Smanski M.J."/>
            <person name="Chevrette M.G."/>
            <person name="De Carvalho L.P.S."/>
            <person name="Shen B."/>
        </authorList>
    </citation>
    <scope>NUCLEOTIDE SEQUENCE [LARGE SCALE GENOMIC DNA]</scope>
    <source>
        <strain evidence="1 2">NPDC049639</strain>
    </source>
</reference>
<proteinExistence type="predicted"/>
<dbReference type="Proteomes" id="UP001612915">
    <property type="component" value="Unassembled WGS sequence"/>
</dbReference>